<proteinExistence type="predicted"/>
<name>A0A6H1ZYX3_9ZZZZ</name>
<dbReference type="EMBL" id="MT144342">
    <property type="protein sequence ID" value="QJA52465.1"/>
    <property type="molecule type" value="Genomic_DNA"/>
</dbReference>
<sequence>MNKISKEQWQKIEEEMASSYMNIRFSYQGHELSIRRERKNESTTALTVYIDGVVKGAWFCRIDNKPEDAPKILADVWNVRTIARYKKAEIERIEKIWGKRKAKQAFPDLHGRIEWLEAYFPKASVLCRKFKKLEGLELTKAACLENQPVLS</sequence>
<gene>
    <name evidence="1" type="ORF">TM448A02742_0005</name>
    <name evidence="2" type="ORF">TM448B03070_0008</name>
</gene>
<organism evidence="1">
    <name type="scientific">viral metagenome</name>
    <dbReference type="NCBI Taxonomy" id="1070528"/>
    <lineage>
        <taxon>unclassified sequences</taxon>
        <taxon>metagenomes</taxon>
        <taxon>organismal metagenomes</taxon>
    </lineage>
</organism>
<reference evidence="1" key="1">
    <citation type="submission" date="2020-03" db="EMBL/GenBank/DDBJ databases">
        <title>The deep terrestrial virosphere.</title>
        <authorList>
            <person name="Holmfeldt K."/>
            <person name="Nilsson E."/>
            <person name="Simone D."/>
            <person name="Lopez-Fernandez M."/>
            <person name="Wu X."/>
            <person name="de Brujin I."/>
            <person name="Lundin D."/>
            <person name="Andersson A."/>
            <person name="Bertilsson S."/>
            <person name="Dopson M."/>
        </authorList>
    </citation>
    <scope>NUCLEOTIDE SEQUENCE</scope>
    <source>
        <strain evidence="1">TM448A02742</strain>
        <strain evidence="2">TM448B03070</strain>
    </source>
</reference>
<evidence type="ECO:0000313" key="2">
    <source>
        <dbReference type="EMBL" id="QJI02289.1"/>
    </source>
</evidence>
<accession>A0A6H1ZYX3</accession>
<dbReference type="EMBL" id="MT144989">
    <property type="protein sequence ID" value="QJI02289.1"/>
    <property type="molecule type" value="Genomic_DNA"/>
</dbReference>
<evidence type="ECO:0000313" key="1">
    <source>
        <dbReference type="EMBL" id="QJA52465.1"/>
    </source>
</evidence>
<protein>
    <recommendedName>
        <fullName evidence="3">Orphan protein</fullName>
    </recommendedName>
</protein>
<evidence type="ECO:0008006" key="3">
    <source>
        <dbReference type="Google" id="ProtNLM"/>
    </source>
</evidence>
<dbReference type="AlphaFoldDB" id="A0A6H1ZYX3"/>